<evidence type="ECO:0000313" key="2">
    <source>
        <dbReference type="EMBL" id="KFV20129.1"/>
    </source>
</evidence>
<dbReference type="AlphaFoldDB" id="A0A093D4Y5"/>
<evidence type="ECO:0000256" key="1">
    <source>
        <dbReference type="SAM" id="Phobius"/>
    </source>
</evidence>
<proteinExistence type="predicted"/>
<reference evidence="2 3" key="1">
    <citation type="submission" date="2014-04" db="EMBL/GenBank/DDBJ databases">
        <title>Genome evolution of avian class.</title>
        <authorList>
            <person name="Zhang G."/>
            <person name="Li C."/>
        </authorList>
    </citation>
    <scope>NUCLEOTIDE SEQUENCE [LARGE SCALE GENOMIC DNA]</scope>
    <source>
        <strain evidence="2">BGI_N340</strain>
    </source>
</reference>
<keyword evidence="1" id="KW-0812">Transmembrane</keyword>
<keyword evidence="3" id="KW-1185">Reference proteome</keyword>
<accession>A0A093D4Y5</accession>
<organism evidence="2 3">
    <name type="scientific">Tauraco erythrolophus</name>
    <name type="common">Red-crested turaco</name>
    <dbReference type="NCBI Taxonomy" id="121530"/>
    <lineage>
        <taxon>Eukaryota</taxon>
        <taxon>Metazoa</taxon>
        <taxon>Chordata</taxon>
        <taxon>Craniata</taxon>
        <taxon>Vertebrata</taxon>
        <taxon>Euteleostomi</taxon>
        <taxon>Archelosauria</taxon>
        <taxon>Archosauria</taxon>
        <taxon>Dinosauria</taxon>
        <taxon>Saurischia</taxon>
        <taxon>Theropoda</taxon>
        <taxon>Coelurosauria</taxon>
        <taxon>Aves</taxon>
        <taxon>Neognathae</taxon>
        <taxon>Neoaves</taxon>
        <taxon>Otidimorphae</taxon>
        <taxon>Musophagiformes</taxon>
        <taxon>Musophagidae</taxon>
        <taxon>Tauraco</taxon>
    </lineage>
</organism>
<feature type="non-terminal residue" evidence="2">
    <location>
        <position position="1"/>
    </location>
</feature>
<dbReference type="Proteomes" id="UP000053661">
    <property type="component" value="Unassembled WGS sequence"/>
</dbReference>
<protein>
    <submittedName>
        <fullName evidence="2">Uncharacterized protein</fullName>
    </submittedName>
</protein>
<feature type="transmembrane region" description="Helical" evidence="1">
    <location>
        <begin position="47"/>
        <end position="67"/>
    </location>
</feature>
<name>A0A093D4Y5_TAUER</name>
<evidence type="ECO:0000313" key="3">
    <source>
        <dbReference type="Proteomes" id="UP000053661"/>
    </source>
</evidence>
<keyword evidence="1" id="KW-0472">Membrane</keyword>
<gene>
    <name evidence="2" type="ORF">N340_04959</name>
</gene>
<feature type="non-terminal residue" evidence="2">
    <location>
        <position position="102"/>
    </location>
</feature>
<dbReference type="EMBL" id="KL474589">
    <property type="protein sequence ID" value="KFV20129.1"/>
    <property type="molecule type" value="Genomic_DNA"/>
</dbReference>
<keyword evidence="1" id="KW-1133">Transmembrane helix</keyword>
<sequence>QLQRRQSSSSSRDHQETLNVAFWCTSRQSLHISSKAGNLINKVRISLSLYSAFVPLGLASPMSLAFLNKHCKSQFILQHRCSIRLAAHTPRFAFAAKRLQAL</sequence>